<dbReference type="GO" id="GO:0000981">
    <property type="term" value="F:DNA-binding transcription factor activity, RNA polymerase II-specific"/>
    <property type="evidence" value="ECO:0007669"/>
    <property type="project" value="InterPro"/>
</dbReference>
<dbReference type="InterPro" id="IPR001138">
    <property type="entry name" value="Zn2Cys6_DnaBD"/>
</dbReference>
<dbReference type="CDD" id="cd00067">
    <property type="entry name" value="GAL4"/>
    <property type="match status" value="1"/>
</dbReference>
<dbReference type="GO" id="GO:0001080">
    <property type="term" value="P:nitrogen catabolite activation of transcription from RNA polymerase II promoter"/>
    <property type="evidence" value="ECO:0007669"/>
    <property type="project" value="TreeGrafter"/>
</dbReference>
<evidence type="ECO:0000256" key="1">
    <source>
        <dbReference type="ARBA" id="ARBA00022723"/>
    </source>
</evidence>
<dbReference type="Pfam" id="PF04082">
    <property type="entry name" value="Fungal_trans"/>
    <property type="match status" value="1"/>
</dbReference>
<dbReference type="CDD" id="cd12148">
    <property type="entry name" value="fungal_TF_MHR"/>
    <property type="match status" value="1"/>
</dbReference>
<dbReference type="InterPro" id="IPR007219">
    <property type="entry name" value="XnlR_reg_dom"/>
</dbReference>
<gene>
    <name evidence="5" type="ORF">MSAN_01846200</name>
</gene>
<keyword evidence="2" id="KW-0539">Nucleus</keyword>
<keyword evidence="1" id="KW-0479">Metal-binding</keyword>
<dbReference type="Gene3D" id="4.10.240.10">
    <property type="entry name" value="Zn(2)-C6 fungal-type DNA-binding domain"/>
    <property type="match status" value="1"/>
</dbReference>
<feature type="compositionally biased region" description="Polar residues" evidence="3">
    <location>
        <begin position="13"/>
        <end position="29"/>
    </location>
</feature>
<dbReference type="SUPFAM" id="SSF57701">
    <property type="entry name" value="Zn2/Cys6 DNA-binding domain"/>
    <property type="match status" value="1"/>
</dbReference>
<dbReference type="InterPro" id="IPR036864">
    <property type="entry name" value="Zn2-C6_fun-type_DNA-bd_sf"/>
</dbReference>
<dbReference type="AlphaFoldDB" id="A0A8H6XRJ9"/>
<feature type="region of interest" description="Disordered" evidence="3">
    <location>
        <begin position="686"/>
        <end position="722"/>
    </location>
</feature>
<dbReference type="InterPro" id="IPR050797">
    <property type="entry name" value="Carb_Metab_Trans_Reg"/>
</dbReference>
<feature type="domain" description="Xylanolytic transcriptional activator regulatory" evidence="4">
    <location>
        <begin position="243"/>
        <end position="447"/>
    </location>
</feature>
<evidence type="ECO:0000259" key="4">
    <source>
        <dbReference type="Pfam" id="PF04082"/>
    </source>
</evidence>
<dbReference type="GO" id="GO:0006351">
    <property type="term" value="P:DNA-templated transcription"/>
    <property type="evidence" value="ECO:0007669"/>
    <property type="project" value="InterPro"/>
</dbReference>
<feature type="region of interest" description="Disordered" evidence="3">
    <location>
        <begin position="1"/>
        <end position="47"/>
    </location>
</feature>
<evidence type="ECO:0000256" key="2">
    <source>
        <dbReference type="ARBA" id="ARBA00023242"/>
    </source>
</evidence>
<dbReference type="OrthoDB" id="2534600at2759"/>
<dbReference type="EMBL" id="JACAZH010000019">
    <property type="protein sequence ID" value="KAF7346193.1"/>
    <property type="molecule type" value="Genomic_DNA"/>
</dbReference>
<dbReference type="PANTHER" id="PTHR31668">
    <property type="entry name" value="GLUCOSE TRANSPORT TRANSCRIPTION REGULATOR RGT1-RELATED-RELATED"/>
    <property type="match status" value="1"/>
</dbReference>
<protein>
    <recommendedName>
        <fullName evidence="4">Xylanolytic transcriptional activator regulatory domain-containing protein</fullName>
    </recommendedName>
</protein>
<accession>A0A8H6XRJ9</accession>
<dbReference type="Proteomes" id="UP000623467">
    <property type="component" value="Unassembled WGS sequence"/>
</dbReference>
<feature type="compositionally biased region" description="Low complexity" evidence="3">
    <location>
        <begin position="688"/>
        <end position="710"/>
    </location>
</feature>
<organism evidence="5 6">
    <name type="scientific">Mycena sanguinolenta</name>
    <dbReference type="NCBI Taxonomy" id="230812"/>
    <lineage>
        <taxon>Eukaryota</taxon>
        <taxon>Fungi</taxon>
        <taxon>Dikarya</taxon>
        <taxon>Basidiomycota</taxon>
        <taxon>Agaricomycotina</taxon>
        <taxon>Agaricomycetes</taxon>
        <taxon>Agaricomycetidae</taxon>
        <taxon>Agaricales</taxon>
        <taxon>Marasmiineae</taxon>
        <taxon>Mycenaceae</taxon>
        <taxon>Mycena</taxon>
    </lineage>
</organism>
<comment type="caution">
    <text evidence="5">The sequence shown here is derived from an EMBL/GenBank/DDBJ whole genome shotgun (WGS) entry which is preliminary data.</text>
</comment>
<sequence>MQFPSSEPSSSSVQQPGLSLPTPSMQNQIHELAKTSLPPPRKQNTACDACRSRKVKCNRLPGQDKAMSGTLFPPVPQHPLMHRDPALPEHYVQQATSEKKRTSTLSRRPRNLSSARYVSLRIPVPLRRHPSTHHAHFPRIIAHQLPEPGPGLQRCNPSPTSENGIPTAQQQQLPVASHNIPLLVKYGFYPPITLKTPTREVLSYVFAPPENASLQTPYAPWGELAPQLEDDTFRAEFALDLVEVFFQIVHTRIPLLNPSQFRNQLHLHPGDPPNPESALHPALVATVLAWGTKFSEHPLLVADRRRPGGQSLLAKTLIDRARNLAEALKVHRIPSPDHVVIGLLLEPLQSQNPDDPDRFHCFWVGAATRHLLDLQVNHKAVLTTISDPDARGTMIFAFWMACIADAYGSVYYRHKPVLDDDDYDIDFYTVDPINPDVDSSQPTPDPREQLEFLGYYRAAHALARVARQMSRNLWRPVTDADGVPFDVLYMLTTALSVWRDEYLTVVGVPSNFEGEWDFVSAVSSCASDATYHVMWVVLFNALDDFGIKEINEVTRMNQPLSMVQNYQQIDLVKRKVADEALHGALRIAGLAGVLTSNGYLRLDPAVMLVSCIQSGNLLARLGRPEVSNCITGLEQYSYSYEEAGEQAAEMRRTYNQVRAGELELQHMASVAPRMPYDSQDQGMLVDEQQSPHQSPHQSVSPHHHQSVSPHLGNGVGIQSGLQSPNAFESADYAMYAR</sequence>
<name>A0A8H6XRJ9_9AGAR</name>
<proteinExistence type="predicted"/>
<evidence type="ECO:0000313" key="5">
    <source>
        <dbReference type="EMBL" id="KAF7346193.1"/>
    </source>
</evidence>
<evidence type="ECO:0000313" key="6">
    <source>
        <dbReference type="Proteomes" id="UP000623467"/>
    </source>
</evidence>
<evidence type="ECO:0000256" key="3">
    <source>
        <dbReference type="SAM" id="MobiDB-lite"/>
    </source>
</evidence>
<dbReference type="GO" id="GO:0005634">
    <property type="term" value="C:nucleus"/>
    <property type="evidence" value="ECO:0007669"/>
    <property type="project" value="TreeGrafter"/>
</dbReference>
<dbReference type="GO" id="GO:0008270">
    <property type="term" value="F:zinc ion binding"/>
    <property type="evidence" value="ECO:0007669"/>
    <property type="project" value="InterPro"/>
</dbReference>
<dbReference type="PANTHER" id="PTHR31668:SF4">
    <property type="entry name" value="TRANSCRIPTIONAL ACTIVATOR PROTEIN DAL81"/>
    <property type="match status" value="1"/>
</dbReference>
<dbReference type="GO" id="GO:0003677">
    <property type="term" value="F:DNA binding"/>
    <property type="evidence" value="ECO:0007669"/>
    <property type="project" value="InterPro"/>
</dbReference>
<keyword evidence="6" id="KW-1185">Reference proteome</keyword>
<reference evidence="5" key="1">
    <citation type="submission" date="2020-05" db="EMBL/GenBank/DDBJ databases">
        <title>Mycena genomes resolve the evolution of fungal bioluminescence.</title>
        <authorList>
            <person name="Tsai I.J."/>
        </authorList>
    </citation>
    <scope>NUCLEOTIDE SEQUENCE</scope>
    <source>
        <strain evidence="5">160909Yilan</strain>
    </source>
</reference>
<feature type="compositionally biased region" description="Low complexity" evidence="3">
    <location>
        <begin position="1"/>
        <end position="12"/>
    </location>
</feature>